<sequence length="111" mass="12008">MTSSQKAFALELDSNPEYQRLLEGTPQTCGMRSGRVYLEAGESCGQHSTKDHEELLVFLAGEGVVHIGDDVDLKVGLGKVAYIPPRTLHDVENTGSEPLAYIYCVAPASVE</sequence>
<dbReference type="GO" id="GO:0046872">
    <property type="term" value="F:metal ion binding"/>
    <property type="evidence" value="ECO:0007669"/>
    <property type="project" value="UniProtKB-KW"/>
</dbReference>
<evidence type="ECO:0000313" key="4">
    <source>
        <dbReference type="Proteomes" id="UP001431776"/>
    </source>
</evidence>
<feature type="domain" description="Cupin type-2" evidence="2">
    <location>
        <begin position="35"/>
        <end position="102"/>
    </location>
</feature>
<evidence type="ECO:0000256" key="1">
    <source>
        <dbReference type="ARBA" id="ARBA00022723"/>
    </source>
</evidence>
<dbReference type="InterPro" id="IPR051610">
    <property type="entry name" value="GPI/OXD"/>
</dbReference>
<organism evidence="3 4">
    <name type="scientific">Anaerobaca lacustris</name>
    <dbReference type="NCBI Taxonomy" id="3044600"/>
    <lineage>
        <taxon>Bacteria</taxon>
        <taxon>Pseudomonadati</taxon>
        <taxon>Planctomycetota</taxon>
        <taxon>Phycisphaerae</taxon>
        <taxon>Sedimentisphaerales</taxon>
        <taxon>Anaerobacaceae</taxon>
        <taxon>Anaerobaca</taxon>
    </lineage>
</organism>
<name>A0AAW6TY60_9BACT</name>
<dbReference type="Proteomes" id="UP001431776">
    <property type="component" value="Unassembled WGS sequence"/>
</dbReference>
<dbReference type="AlphaFoldDB" id="A0AAW6TY60"/>
<comment type="caution">
    <text evidence="3">The sequence shown here is derived from an EMBL/GenBank/DDBJ whole genome shotgun (WGS) entry which is preliminary data.</text>
</comment>
<keyword evidence="4" id="KW-1185">Reference proteome</keyword>
<evidence type="ECO:0000313" key="3">
    <source>
        <dbReference type="EMBL" id="MDI6448359.1"/>
    </source>
</evidence>
<dbReference type="InterPro" id="IPR013096">
    <property type="entry name" value="Cupin_2"/>
</dbReference>
<dbReference type="Gene3D" id="2.60.120.10">
    <property type="entry name" value="Jelly Rolls"/>
    <property type="match status" value="1"/>
</dbReference>
<evidence type="ECO:0000259" key="2">
    <source>
        <dbReference type="Pfam" id="PF07883"/>
    </source>
</evidence>
<keyword evidence="1" id="KW-0479">Metal-binding</keyword>
<dbReference type="SUPFAM" id="SSF51182">
    <property type="entry name" value="RmlC-like cupins"/>
    <property type="match status" value="1"/>
</dbReference>
<protein>
    <submittedName>
        <fullName evidence="3">Cupin domain-containing protein</fullName>
    </submittedName>
</protein>
<dbReference type="InterPro" id="IPR014710">
    <property type="entry name" value="RmlC-like_jellyroll"/>
</dbReference>
<dbReference type="Pfam" id="PF07883">
    <property type="entry name" value="Cupin_2"/>
    <property type="match status" value="1"/>
</dbReference>
<dbReference type="InterPro" id="IPR011051">
    <property type="entry name" value="RmlC_Cupin_sf"/>
</dbReference>
<dbReference type="PANTHER" id="PTHR35848">
    <property type="entry name" value="OXALATE-BINDING PROTEIN"/>
    <property type="match status" value="1"/>
</dbReference>
<reference evidence="3" key="1">
    <citation type="submission" date="2023-05" db="EMBL/GenBank/DDBJ databases">
        <title>Anaerotaeda fermentans gen. nov., sp. nov., a novel anaerobic planctomycete of the new family within the order Sedimentisphaerales isolated from Taman Peninsula, Russia.</title>
        <authorList>
            <person name="Khomyakova M.A."/>
            <person name="Merkel A.Y."/>
            <person name="Slobodkin A.I."/>
        </authorList>
    </citation>
    <scope>NUCLEOTIDE SEQUENCE</scope>
    <source>
        <strain evidence="3">M17dextr</strain>
    </source>
</reference>
<dbReference type="PANTHER" id="PTHR35848:SF6">
    <property type="entry name" value="CUPIN TYPE-2 DOMAIN-CONTAINING PROTEIN"/>
    <property type="match status" value="1"/>
</dbReference>
<dbReference type="EMBL" id="JASCXX010000004">
    <property type="protein sequence ID" value="MDI6448359.1"/>
    <property type="molecule type" value="Genomic_DNA"/>
</dbReference>
<dbReference type="RefSeq" id="WP_349243765.1">
    <property type="nucleotide sequence ID" value="NZ_JASCXX010000004.1"/>
</dbReference>
<proteinExistence type="predicted"/>
<accession>A0AAW6TY60</accession>
<gene>
    <name evidence="3" type="ORF">QJ522_04835</name>
</gene>